<dbReference type="EMBL" id="HBUE01170967">
    <property type="protein sequence ID" value="CAG6515067.1"/>
    <property type="molecule type" value="Transcribed_RNA"/>
</dbReference>
<name>A0A8D8AWN3_CULPI</name>
<dbReference type="EMBL" id="HBUE01276413">
    <property type="protein sequence ID" value="CAG6566567.1"/>
    <property type="molecule type" value="Transcribed_RNA"/>
</dbReference>
<proteinExistence type="predicted"/>
<protein>
    <submittedName>
        <fullName evidence="1">(northern house mosquito) hypothetical protein</fullName>
    </submittedName>
</protein>
<dbReference type="AlphaFoldDB" id="A0A8D8AWN3"/>
<reference evidence="1" key="1">
    <citation type="submission" date="2021-05" db="EMBL/GenBank/DDBJ databases">
        <authorList>
            <person name="Alioto T."/>
            <person name="Alioto T."/>
            <person name="Gomez Garrido J."/>
        </authorList>
    </citation>
    <scope>NUCLEOTIDE SEQUENCE</scope>
</reference>
<organism evidence="1">
    <name type="scientific">Culex pipiens</name>
    <name type="common">House mosquito</name>
    <dbReference type="NCBI Taxonomy" id="7175"/>
    <lineage>
        <taxon>Eukaryota</taxon>
        <taxon>Metazoa</taxon>
        <taxon>Ecdysozoa</taxon>
        <taxon>Arthropoda</taxon>
        <taxon>Hexapoda</taxon>
        <taxon>Insecta</taxon>
        <taxon>Pterygota</taxon>
        <taxon>Neoptera</taxon>
        <taxon>Endopterygota</taxon>
        <taxon>Diptera</taxon>
        <taxon>Nematocera</taxon>
        <taxon>Culicoidea</taxon>
        <taxon>Culicidae</taxon>
        <taxon>Culicinae</taxon>
        <taxon>Culicini</taxon>
        <taxon>Culex</taxon>
        <taxon>Culex</taxon>
    </lineage>
</organism>
<accession>A0A8D8AWN3</accession>
<sequence length="99" mass="11455">MRHVRGILLRQKTVRSVKVLDILHGRLLAVHPDFLQSRKQTAYERGIIIVLGEHHHVTSDKEHVQGTFAQLLLAAIVHVIANLFQLRVHPHPFVRIVWQ</sequence>
<dbReference type="EMBL" id="HBUE01170965">
    <property type="protein sequence ID" value="CAG6515066.1"/>
    <property type="molecule type" value="Transcribed_RNA"/>
</dbReference>
<dbReference type="EMBL" id="HBUE01276411">
    <property type="protein sequence ID" value="CAG6566566.1"/>
    <property type="molecule type" value="Transcribed_RNA"/>
</dbReference>
<evidence type="ECO:0000313" key="1">
    <source>
        <dbReference type="EMBL" id="CAG6463030.1"/>
    </source>
</evidence>
<dbReference type="EMBL" id="HBUE01047003">
    <property type="protein sequence ID" value="CAG6463030.1"/>
    <property type="molecule type" value="Transcribed_RNA"/>
</dbReference>